<evidence type="ECO:0000256" key="2">
    <source>
        <dbReference type="ARBA" id="ARBA00023125"/>
    </source>
</evidence>
<organism evidence="5 6">
    <name type="scientific">Paenibacillus cisolokensis</name>
    <dbReference type="NCBI Taxonomy" id="1658519"/>
    <lineage>
        <taxon>Bacteria</taxon>
        <taxon>Bacillati</taxon>
        <taxon>Bacillota</taxon>
        <taxon>Bacilli</taxon>
        <taxon>Bacillales</taxon>
        <taxon>Paenibacillaceae</taxon>
        <taxon>Paenibacillus</taxon>
    </lineage>
</organism>
<dbReference type="InterPro" id="IPR036388">
    <property type="entry name" value="WH-like_DNA-bd_sf"/>
</dbReference>
<dbReference type="InterPro" id="IPR001034">
    <property type="entry name" value="DeoR_HTH"/>
</dbReference>
<keyword evidence="1" id="KW-0805">Transcription regulation</keyword>
<dbReference type="SMART" id="SM00420">
    <property type="entry name" value="HTH_DEOR"/>
    <property type="match status" value="1"/>
</dbReference>
<dbReference type="PANTHER" id="PTHR30363">
    <property type="entry name" value="HTH-TYPE TRANSCRIPTIONAL REGULATOR SRLR-RELATED"/>
    <property type="match status" value="1"/>
</dbReference>
<evidence type="ECO:0000256" key="3">
    <source>
        <dbReference type="ARBA" id="ARBA00023163"/>
    </source>
</evidence>
<dbReference type="Gene3D" id="1.10.10.10">
    <property type="entry name" value="Winged helix-like DNA-binding domain superfamily/Winged helix DNA-binding domain"/>
    <property type="match status" value="1"/>
</dbReference>
<dbReference type="SUPFAM" id="SSF100950">
    <property type="entry name" value="NagB/RpiA/CoA transferase-like"/>
    <property type="match status" value="1"/>
</dbReference>
<dbReference type="PANTHER" id="PTHR30363:SF44">
    <property type="entry name" value="AGA OPERON TRANSCRIPTIONAL REPRESSOR-RELATED"/>
    <property type="match status" value="1"/>
</dbReference>
<dbReference type="InterPro" id="IPR018356">
    <property type="entry name" value="Tscrpt_reg_HTH_DeoR_CS"/>
</dbReference>
<feature type="domain" description="HTH deoR-type" evidence="4">
    <location>
        <begin position="5"/>
        <end position="60"/>
    </location>
</feature>
<gene>
    <name evidence="5" type="ORF">PACILC2_53470</name>
</gene>
<evidence type="ECO:0000313" key="5">
    <source>
        <dbReference type="EMBL" id="GIQ66779.1"/>
    </source>
</evidence>
<dbReference type="EMBL" id="BOVJ01000208">
    <property type="protein sequence ID" value="GIQ66779.1"/>
    <property type="molecule type" value="Genomic_DNA"/>
</dbReference>
<name>A0ABQ4NEX5_9BACL</name>
<dbReference type="RefSeq" id="WP_307860705.1">
    <property type="nucleotide sequence ID" value="NZ_BOVJ01000208.1"/>
</dbReference>
<dbReference type="InterPro" id="IPR014036">
    <property type="entry name" value="DeoR-like_C"/>
</dbReference>
<dbReference type="SUPFAM" id="SSF46785">
    <property type="entry name" value="Winged helix' DNA-binding domain"/>
    <property type="match status" value="1"/>
</dbReference>
<dbReference type="CDD" id="cd00090">
    <property type="entry name" value="HTH_ARSR"/>
    <property type="match status" value="1"/>
</dbReference>
<dbReference type="PROSITE" id="PS51000">
    <property type="entry name" value="HTH_DEOR_2"/>
    <property type="match status" value="1"/>
</dbReference>
<protein>
    <submittedName>
        <fullName evidence="5">DeoR family transcriptional regulator</fullName>
    </submittedName>
</protein>
<comment type="caution">
    <text evidence="5">The sequence shown here is derived from an EMBL/GenBank/DDBJ whole genome shotgun (WGS) entry which is preliminary data.</text>
</comment>
<dbReference type="InterPro" id="IPR050313">
    <property type="entry name" value="Carb_Metab_HTH_regulators"/>
</dbReference>
<dbReference type="Pfam" id="PF08220">
    <property type="entry name" value="HTH_DeoR"/>
    <property type="match status" value="1"/>
</dbReference>
<keyword evidence="3" id="KW-0804">Transcription</keyword>
<evidence type="ECO:0000256" key="1">
    <source>
        <dbReference type="ARBA" id="ARBA00023015"/>
    </source>
</evidence>
<dbReference type="InterPro" id="IPR036390">
    <property type="entry name" value="WH_DNA-bd_sf"/>
</dbReference>
<keyword evidence="6" id="KW-1185">Reference proteome</keyword>
<keyword evidence="2" id="KW-0238">DNA-binding</keyword>
<dbReference type="PROSITE" id="PS00894">
    <property type="entry name" value="HTH_DEOR_1"/>
    <property type="match status" value="1"/>
</dbReference>
<reference evidence="5 6" key="1">
    <citation type="submission" date="2021-04" db="EMBL/GenBank/DDBJ databases">
        <title>Draft genome sequence of Paenibacillus cisolokensis, LC2-13A.</title>
        <authorList>
            <person name="Uke A."/>
            <person name="Chhe C."/>
            <person name="Baramee S."/>
            <person name="Kosugi A."/>
        </authorList>
    </citation>
    <scope>NUCLEOTIDE SEQUENCE [LARGE SCALE GENOMIC DNA]</scope>
    <source>
        <strain evidence="5 6">LC2-13A</strain>
    </source>
</reference>
<dbReference type="Proteomes" id="UP000680304">
    <property type="component" value="Unassembled WGS sequence"/>
</dbReference>
<dbReference type="Pfam" id="PF00455">
    <property type="entry name" value="DeoRC"/>
    <property type="match status" value="1"/>
</dbReference>
<accession>A0ABQ4NEX5</accession>
<sequence length="259" mass="28436">MKMFSEERRKRILDYLIRHNRATVKELAEILNVSKVTLRADLNSMESEGLLQRTHGGATLIESRPELPPTTSFSVREKTNQAEKRAIGKIAADMVSTGQCIILDASSTCLEMARILVTQQKRLTILTNGIMTALELRENPQFTVILIGGILRLGSAGLEGSLGTHILKEINVDTMYTSANGFVYDDGLTDFNVYEVELKKSMASSAQKIVALLDHTKIGRSSIASFVAPQDIDIIITDSGAAEEDLVKLRQMGLEVVVA</sequence>
<dbReference type="SMART" id="SM01134">
    <property type="entry name" value="DeoRC"/>
    <property type="match status" value="1"/>
</dbReference>
<proteinExistence type="predicted"/>
<evidence type="ECO:0000259" key="4">
    <source>
        <dbReference type="PROSITE" id="PS51000"/>
    </source>
</evidence>
<dbReference type="PRINTS" id="PR00037">
    <property type="entry name" value="HTHLACR"/>
</dbReference>
<dbReference type="InterPro" id="IPR037171">
    <property type="entry name" value="NagB/RpiA_transferase-like"/>
</dbReference>
<dbReference type="InterPro" id="IPR011991">
    <property type="entry name" value="ArsR-like_HTH"/>
</dbReference>
<evidence type="ECO:0000313" key="6">
    <source>
        <dbReference type="Proteomes" id="UP000680304"/>
    </source>
</evidence>